<feature type="domain" description="CFAP65 tenth Ig-like" evidence="2">
    <location>
        <begin position="434"/>
        <end position="480"/>
    </location>
</feature>
<evidence type="ECO:0000313" key="6">
    <source>
        <dbReference type="Proteomes" id="UP001497525"/>
    </source>
</evidence>
<feature type="domain" description="CFAP65-like ninth Ig-like" evidence="3">
    <location>
        <begin position="162"/>
        <end position="353"/>
    </location>
</feature>
<reference evidence="5" key="1">
    <citation type="submission" date="2024-06" db="EMBL/GenBank/DDBJ databases">
        <authorList>
            <person name="Liu X."/>
            <person name="Lenzi L."/>
            <person name="Haldenby T S."/>
            <person name="Uol C."/>
        </authorList>
    </citation>
    <scope>NUCLEOTIDE SEQUENCE</scope>
</reference>
<sequence length="962" mass="108534">MDRNQTKRLDLRVIGVAESANLIVVPSTMNCGAVLVGTKTTLQMKLQNISQASSYFVLTSRNLNDDPLAESNLDEQVEQMIAISPASGWICGLSSVDITVSLQPRVRAVYNLQVFYQLWTPVDPDQVHPGLTHEECVEQGIALKTLTEPIPVSNVLLSAMYPTLRITDIHGAGSLESLGAVELWRDLGLDNLNTSLSTEPTPLELADRISTRARFRDDPELLKQNGPVIDFLVGVSVAFDETSPLTTYREARIHLLIENTSSVDAFFAFLFPDDLQIKLPTWAETGNYFDEELHQKRLQADHTFEVLPRKALLKPGENKPFEITYRHITPGADHLPVLLKIDGGREIKLNLLGITLPQDQPYLHLPQRRYIFPPAPLDSGDSRLGCLYRLQLRNPSACLVRFRVAALMSAEGLEESCRPPCPENDQEFRIGGVEYEMPVLNCITPQGVIPPDGFWDLRWRFRPLEARTYNVYCPIDIYDASLSCTGQGGNEYKDTVVIELVAVAYDRRVFGSNLVPAHPQKVRLPTATEQHSIPMEHTSLMLGIRRDQESQGIINATPRRLNLEGSWVQMSHHLLDLNQTVLGSRTRRMIHMSHIFPSKSHDSVGLPPSYRYLLHTRMPEDAELYDEDKEGNYKKELQAWLEESERQKVEFIITDQKQTSSQQPTGQIYREKQKFGVKFDDTISGERKSSDRNSENMLMVAGRRWCKPMPPKPGLLHFTITAQIVNHGEMQSSNEMMQQCQFIDSTLFMHPGHTICKSMCREGQTEVVTTLQWNLCSDILTCLLHGLTQDPEFIAFAGKAICPPYPTDTTDDQPDDPVPVWTQIRGRIQMAGGDSCQQSPDILNSDDFGQSSEIPKLERAWSTVEENTQSVRTDSLETRENYSVMDEDADYSCIQNPAFKAIVEDTLACMIRNIVAEADEREVDLTTRFRAITLPPRDLSKLDRNRSESPDLKQEDKTAAVA</sequence>
<dbReference type="PANTHER" id="PTHR46127">
    <property type="entry name" value="CILIA- AND FLAGELLA-ASSOCIATED PROTEIN 65"/>
    <property type="match status" value="1"/>
</dbReference>
<dbReference type="Proteomes" id="UP001497525">
    <property type="component" value="Unassembled WGS sequence"/>
</dbReference>
<dbReference type="Pfam" id="PF24291">
    <property type="entry name" value="Ig_CFAP65"/>
    <property type="match status" value="1"/>
</dbReference>
<dbReference type="AlphaFoldDB" id="A0AAV2U0C6"/>
<organism evidence="5 6">
    <name type="scientific">Calicophoron daubneyi</name>
    <name type="common">Rumen fluke</name>
    <name type="synonym">Paramphistomum daubneyi</name>
    <dbReference type="NCBI Taxonomy" id="300641"/>
    <lineage>
        <taxon>Eukaryota</taxon>
        <taxon>Metazoa</taxon>
        <taxon>Spiralia</taxon>
        <taxon>Lophotrochozoa</taxon>
        <taxon>Platyhelminthes</taxon>
        <taxon>Trematoda</taxon>
        <taxon>Digenea</taxon>
        <taxon>Plagiorchiida</taxon>
        <taxon>Pronocephalata</taxon>
        <taxon>Paramphistomoidea</taxon>
        <taxon>Paramphistomidae</taxon>
        <taxon>Calicophoron</taxon>
    </lineage>
</organism>
<evidence type="ECO:0000259" key="4">
    <source>
        <dbReference type="Pfam" id="PF25248"/>
    </source>
</evidence>
<name>A0AAV2U0C6_CALDB</name>
<dbReference type="InterPro" id="IPR013783">
    <property type="entry name" value="Ig-like_fold"/>
</dbReference>
<dbReference type="Pfam" id="PF24816">
    <property type="entry name" value="Ig_CFAP65__9th"/>
    <property type="match status" value="1"/>
</dbReference>
<dbReference type="Gene3D" id="2.60.40.10">
    <property type="entry name" value="Immunoglobulins"/>
    <property type="match status" value="1"/>
</dbReference>
<gene>
    <name evidence="5" type="ORF">CDAUBV1_LOCUS16476</name>
</gene>
<dbReference type="GO" id="GO:0005737">
    <property type="term" value="C:cytoplasm"/>
    <property type="evidence" value="ECO:0007669"/>
    <property type="project" value="UniProtKB-SubCell"/>
</dbReference>
<dbReference type="InterPro" id="IPR056305">
    <property type="entry name" value="Ig_CFAP65_10th"/>
</dbReference>
<dbReference type="EMBL" id="CAXLJL010000822">
    <property type="protein sequence ID" value="CAL5141219.1"/>
    <property type="molecule type" value="Genomic_DNA"/>
</dbReference>
<feature type="region of interest" description="Disordered" evidence="1">
    <location>
        <begin position="939"/>
        <end position="962"/>
    </location>
</feature>
<protein>
    <recommendedName>
        <fullName evidence="7">Coiled-coil domain-containing protein 108</fullName>
    </recommendedName>
</protein>
<evidence type="ECO:0000259" key="3">
    <source>
        <dbReference type="Pfam" id="PF24816"/>
    </source>
</evidence>
<dbReference type="InterPro" id="IPR057467">
    <property type="entry name" value="Ig_CFAP65_8th"/>
</dbReference>
<dbReference type="PANTHER" id="PTHR46127:SF1">
    <property type="entry name" value="CILIA- AND FLAGELLA-ASSOCIATED PROTEIN 65"/>
    <property type="match status" value="1"/>
</dbReference>
<proteinExistence type="predicted"/>
<dbReference type="InterPro" id="IPR052614">
    <property type="entry name" value="CFAP65"/>
</dbReference>
<evidence type="ECO:0000313" key="5">
    <source>
        <dbReference type="EMBL" id="CAL5141219.1"/>
    </source>
</evidence>
<dbReference type="InterPro" id="IPR056344">
    <property type="entry name" value="Ig_CFAP65-like_9th"/>
</dbReference>
<evidence type="ECO:0000259" key="2">
    <source>
        <dbReference type="Pfam" id="PF24291"/>
    </source>
</evidence>
<feature type="domain" description="CFAP65 eight Ig-like" evidence="4">
    <location>
        <begin position="24"/>
        <end position="127"/>
    </location>
</feature>
<evidence type="ECO:0000256" key="1">
    <source>
        <dbReference type="SAM" id="MobiDB-lite"/>
    </source>
</evidence>
<comment type="caution">
    <text evidence="5">The sequence shown here is derived from an EMBL/GenBank/DDBJ whole genome shotgun (WGS) entry which is preliminary data.</text>
</comment>
<evidence type="ECO:0008006" key="7">
    <source>
        <dbReference type="Google" id="ProtNLM"/>
    </source>
</evidence>
<accession>A0AAV2U0C6</accession>
<dbReference type="GO" id="GO:0031514">
    <property type="term" value="C:motile cilium"/>
    <property type="evidence" value="ECO:0007669"/>
    <property type="project" value="UniProtKB-SubCell"/>
</dbReference>
<dbReference type="Pfam" id="PF25248">
    <property type="entry name" value="Ig_CFAP65_8th"/>
    <property type="match status" value="1"/>
</dbReference>